<keyword evidence="6" id="KW-1185">Reference proteome</keyword>
<comment type="function">
    <text evidence="2">Involved in bacillithiol (BSH) biosynthesis. May catalyze the last step of the pathway, the addition of cysteine to glucosamine malate (GlcN-Mal) to generate BSH.</text>
</comment>
<evidence type="ECO:0000313" key="5">
    <source>
        <dbReference type="EMBL" id="GAE29141.1"/>
    </source>
</evidence>
<protein>
    <recommendedName>
        <fullName evidence="2">Putative cysteine ligase BshC</fullName>
        <ecNumber evidence="2">6.-.-.-</ecNumber>
    </recommendedName>
</protein>
<proteinExistence type="inferred from homology"/>
<dbReference type="Pfam" id="PF24850">
    <property type="entry name" value="CC_BshC"/>
    <property type="match status" value="1"/>
</dbReference>
<dbReference type="Pfam" id="PF10079">
    <property type="entry name" value="Rossmann-like_BshC"/>
    <property type="match status" value="1"/>
</dbReference>
<evidence type="ECO:0000256" key="1">
    <source>
        <dbReference type="ARBA" id="ARBA00022598"/>
    </source>
</evidence>
<comment type="similarity">
    <text evidence="2">Belongs to the BshC family.</text>
</comment>
<evidence type="ECO:0000259" key="3">
    <source>
        <dbReference type="Pfam" id="PF10079"/>
    </source>
</evidence>
<dbReference type="STRING" id="1236971.JCM9152_482"/>
<sequence length="538" mass="63177">MNVEELDLTINRFTDDYLAYKEQATTFFDYQIQDKDVFKKRLDHIHTREFKREELFTYFQKNYKVLKNHDEAMKQIEKFKDSKSVVVVGGQQAGLLTGPLYTIYKAMTIVALAKQQERELGISVIPIFWIAGEDHDLDEIRFVYKQQGLQWKKHFYDTGSSNTSASNVIVDHAQMEKWVEDVFATLPETAFTCDLFQKVSHYVKQSNTMLDFFRNIMHWFFAEQGLLLLDAHDPFIRQMETGYFKQLIDQVDCLQVAQQKGDREFNQSGYGDPIVTEPTNAHLFLEVHGERKRLDFEDGLFSVQGTDVTYTKAGLLYLLDQHPERFSNNVVTRPLMQEWLLPVLAFVGGPGEIAYWATLKPVFKLFALKIPPVLLRYQVTFIPTQVSKWLNEHNYKVTPFLKGEMKTLRDQWLENVNPYPITEVVGNVREQVRSEHETIRNLAAEMDQTLYHLSEKNINMIEQQLAFMEKKMKKFVRQTHDGALAKFAETEHWLSPINKPQERIIHPFVLMNVIGEREFKKWLSMELSFSRKHKLLYL</sequence>
<dbReference type="EC" id="6.-.-.-" evidence="2"/>
<accession>W4QAQ8</accession>
<keyword evidence="2" id="KW-0175">Coiled coil</keyword>
<feature type="coiled-coil region" evidence="2">
    <location>
        <begin position="451"/>
        <end position="478"/>
    </location>
</feature>
<evidence type="ECO:0000313" key="6">
    <source>
        <dbReference type="Proteomes" id="UP000018895"/>
    </source>
</evidence>
<feature type="domain" description="Bacillithiol biosynthesis BshC N-terminal Rossmann-like" evidence="3">
    <location>
        <begin position="1"/>
        <end position="376"/>
    </location>
</feature>
<dbReference type="InterPro" id="IPR055399">
    <property type="entry name" value="CC_BshC"/>
</dbReference>
<keyword evidence="1 2" id="KW-0436">Ligase</keyword>
<dbReference type="NCBIfam" id="TIGR03998">
    <property type="entry name" value="thiol_BshC"/>
    <property type="match status" value="1"/>
</dbReference>
<dbReference type="HAMAP" id="MF_01867">
    <property type="entry name" value="BshC"/>
    <property type="match status" value="1"/>
</dbReference>
<dbReference type="AlphaFoldDB" id="W4QAQ8"/>
<dbReference type="Proteomes" id="UP000018895">
    <property type="component" value="Unassembled WGS sequence"/>
</dbReference>
<comment type="caution">
    <text evidence="5">The sequence shown here is derived from an EMBL/GenBank/DDBJ whole genome shotgun (WGS) entry which is preliminary data.</text>
</comment>
<dbReference type="RefSeq" id="WP_035340416.1">
    <property type="nucleotide sequence ID" value="NZ_BAUU01000003.1"/>
</dbReference>
<organism evidence="5 6">
    <name type="scientific">Halalkalibacter hemicellulosilyticusJCM 9152</name>
    <dbReference type="NCBI Taxonomy" id="1236971"/>
    <lineage>
        <taxon>Bacteria</taxon>
        <taxon>Bacillati</taxon>
        <taxon>Bacillota</taxon>
        <taxon>Bacilli</taxon>
        <taxon>Bacillales</taxon>
        <taxon>Bacillaceae</taxon>
        <taxon>Halalkalibacter</taxon>
    </lineage>
</organism>
<name>W4QAQ8_9BACI</name>
<dbReference type="GO" id="GO:0016874">
    <property type="term" value="F:ligase activity"/>
    <property type="evidence" value="ECO:0007669"/>
    <property type="project" value="UniProtKB-UniRule"/>
</dbReference>
<reference evidence="5" key="1">
    <citation type="journal article" date="2014" name="Genome Announc.">
        <title>Draft Genome Sequences of Three Alkaliphilic Bacillus Strains, Bacillus wakoensis JCM 9140T, Bacillus akibai JCM 9157T, and Bacillus hemicellulosilyticus JCM 9152T.</title>
        <authorList>
            <person name="Yuki M."/>
            <person name="Oshima K."/>
            <person name="Suda W."/>
            <person name="Oshida Y."/>
            <person name="Kitamura K."/>
            <person name="Iida T."/>
            <person name="Hattori M."/>
            <person name="Ohkuma M."/>
        </authorList>
    </citation>
    <scope>NUCLEOTIDE SEQUENCE [LARGE SCALE GENOMIC DNA]</scope>
    <source>
        <strain evidence="5">JCM 9152</strain>
    </source>
</reference>
<dbReference type="InterPro" id="IPR055398">
    <property type="entry name" value="Rossmann-like_BshC"/>
</dbReference>
<dbReference type="EMBL" id="BAUU01000003">
    <property type="protein sequence ID" value="GAE29141.1"/>
    <property type="molecule type" value="Genomic_DNA"/>
</dbReference>
<evidence type="ECO:0000256" key="2">
    <source>
        <dbReference type="HAMAP-Rule" id="MF_01867"/>
    </source>
</evidence>
<dbReference type="PIRSF" id="PIRSF012535">
    <property type="entry name" value="UCP012535"/>
    <property type="match status" value="1"/>
</dbReference>
<dbReference type="InterPro" id="IPR011199">
    <property type="entry name" value="Bacillithiol_biosynth_BshC"/>
</dbReference>
<feature type="domain" description="Bacillithiol biosynthesis BshC C-terminal coiled-coil" evidence="4">
    <location>
        <begin position="379"/>
        <end position="538"/>
    </location>
</feature>
<evidence type="ECO:0000259" key="4">
    <source>
        <dbReference type="Pfam" id="PF24850"/>
    </source>
</evidence>
<gene>
    <name evidence="2" type="primary">bshC</name>
    <name evidence="5" type="ORF">JCM9152_482</name>
</gene>
<dbReference type="OrthoDB" id="9765151at2"/>